<reference evidence="5 6" key="1">
    <citation type="submission" date="2015-09" db="EMBL/GenBank/DDBJ databases">
        <authorList>
            <consortium name="Swine Surveillance"/>
        </authorList>
    </citation>
    <scope>NUCLEOTIDE SEQUENCE [LARGE SCALE GENOMIC DNA]</scope>
    <source>
        <strain evidence="5 6">CECT 7688</strain>
    </source>
</reference>
<accession>A0A0P1EUS8</accession>
<dbReference type="PANTHER" id="PTHR22550">
    <property type="entry name" value="SPORE GERMINATION PROTEIN"/>
    <property type="match status" value="1"/>
</dbReference>
<dbReference type="SUPFAM" id="SSF53300">
    <property type="entry name" value="vWA-like"/>
    <property type="match status" value="1"/>
</dbReference>
<name>A0A0P1EUS8_9RHOB</name>
<evidence type="ECO:0000313" key="5">
    <source>
        <dbReference type="EMBL" id="CUH54367.1"/>
    </source>
</evidence>
<dbReference type="EMBL" id="CYPW01000040">
    <property type="protein sequence ID" value="CUH54367.1"/>
    <property type="molecule type" value="Genomic_DNA"/>
</dbReference>
<keyword evidence="1" id="KW-0802">TPR repeat</keyword>
<evidence type="ECO:0000313" key="6">
    <source>
        <dbReference type="Proteomes" id="UP000054823"/>
    </source>
</evidence>
<dbReference type="Proteomes" id="UP000054823">
    <property type="component" value="Unassembled WGS sequence"/>
</dbReference>
<organism evidence="5 6">
    <name type="scientific">Shimia marina</name>
    <dbReference type="NCBI Taxonomy" id="321267"/>
    <lineage>
        <taxon>Bacteria</taxon>
        <taxon>Pseudomonadati</taxon>
        <taxon>Pseudomonadota</taxon>
        <taxon>Alphaproteobacteria</taxon>
        <taxon>Rhodobacterales</taxon>
        <taxon>Roseobacteraceae</taxon>
    </lineage>
</organism>
<dbReference type="STRING" id="321267.SHM7688_03837"/>
<feature type="compositionally biased region" description="Basic and acidic residues" evidence="2">
    <location>
        <begin position="458"/>
        <end position="471"/>
    </location>
</feature>
<dbReference type="AlphaFoldDB" id="A0A0P1EUS8"/>
<dbReference type="InterPro" id="IPR019734">
    <property type="entry name" value="TPR_rpt"/>
</dbReference>
<sequence length="542" mass="58677">MTGETAMVYLDAFHFLRGWLFLAAIPVVVIWWQTRRKSSAAELRSDWIAPHLAAALTVPGNSSRGVQPIDVIALVLLLLIGAAAGPTWSRAPAPFAAQTAPLVIVMQVTPSMEGTDVAPSRLARAKQKAMDLLELRAGARTALVGYAGSAHVVVPMSEDPGVMQPYLEGLSPDVMPIEGRDVAQGFALAQSLLAREASVGGIVFLLDELAAADVAALEDTSATGASVSQEGAAEDAPPAEGRKVASLSFLYLLPEDAALPSGPTGSTAHIVTPDGRDVAAVERSLASAYQRAQLDNEAQPWEDRGAWLVWPALLLLLLWFRRGMAVRWAAQMAFVLWVLQPQVAHADGWRDWFLTPDQQGWIAYQNKDYARAAEAFADPYLRGVALYRGGQYEVAAEEMSRLETADAAFIEGMAHLKSRGYRDGVRAFERALALDPAHEAAAQNLPVSKEIVTYVETTREQSDTGEDRGIGADDVVFDNESGKGVETQIEASDEDSPEAHLSTDQWMRTVDTRTEDFLKQRFRLEAAQRKSAETAGAQEAEQ</sequence>
<dbReference type="Pfam" id="PF13519">
    <property type="entry name" value="VWA_2"/>
    <property type="match status" value="1"/>
</dbReference>
<feature type="region of interest" description="Disordered" evidence="2">
    <location>
        <begin position="458"/>
        <end position="506"/>
    </location>
</feature>
<evidence type="ECO:0000256" key="3">
    <source>
        <dbReference type="SAM" id="Phobius"/>
    </source>
</evidence>
<evidence type="ECO:0000256" key="2">
    <source>
        <dbReference type="SAM" id="MobiDB-lite"/>
    </source>
</evidence>
<dbReference type="InterPro" id="IPR011990">
    <property type="entry name" value="TPR-like_helical_dom_sf"/>
</dbReference>
<gene>
    <name evidence="5" type="ORF">SHM7688_03837</name>
</gene>
<protein>
    <recommendedName>
        <fullName evidence="4">VWFA domain-containing protein</fullName>
    </recommendedName>
</protein>
<keyword evidence="3" id="KW-1133">Transmembrane helix</keyword>
<dbReference type="PROSITE" id="PS50005">
    <property type="entry name" value="TPR"/>
    <property type="match status" value="1"/>
</dbReference>
<keyword evidence="3" id="KW-0472">Membrane</keyword>
<dbReference type="SUPFAM" id="SSF48452">
    <property type="entry name" value="TPR-like"/>
    <property type="match status" value="1"/>
</dbReference>
<evidence type="ECO:0000259" key="4">
    <source>
        <dbReference type="Pfam" id="PF13519"/>
    </source>
</evidence>
<dbReference type="InterPro" id="IPR050768">
    <property type="entry name" value="UPF0353/GerABKA_families"/>
</dbReference>
<proteinExistence type="predicted"/>
<feature type="domain" description="VWFA" evidence="4">
    <location>
        <begin position="102"/>
        <end position="206"/>
    </location>
</feature>
<dbReference type="Gene3D" id="3.40.50.410">
    <property type="entry name" value="von Willebrand factor, type A domain"/>
    <property type="match status" value="1"/>
</dbReference>
<feature type="transmembrane region" description="Helical" evidence="3">
    <location>
        <begin position="12"/>
        <end position="32"/>
    </location>
</feature>
<feature type="transmembrane region" description="Helical" evidence="3">
    <location>
        <begin position="71"/>
        <end position="89"/>
    </location>
</feature>
<dbReference type="InterPro" id="IPR002035">
    <property type="entry name" value="VWF_A"/>
</dbReference>
<dbReference type="PANTHER" id="PTHR22550:SF14">
    <property type="entry name" value="VWFA DOMAIN-CONTAINING PROTEIN"/>
    <property type="match status" value="1"/>
</dbReference>
<dbReference type="InterPro" id="IPR036465">
    <property type="entry name" value="vWFA_dom_sf"/>
</dbReference>
<dbReference type="RefSeq" id="WP_223229217.1">
    <property type="nucleotide sequence ID" value="NZ_CYPW01000040.1"/>
</dbReference>
<evidence type="ECO:0000256" key="1">
    <source>
        <dbReference type="PROSITE-ProRule" id="PRU00339"/>
    </source>
</evidence>
<feature type="repeat" description="TPR" evidence="1">
    <location>
        <begin position="405"/>
        <end position="438"/>
    </location>
</feature>
<keyword evidence="6" id="KW-1185">Reference proteome</keyword>
<keyword evidence="3" id="KW-0812">Transmembrane</keyword>